<dbReference type="Gene3D" id="3.30.70.580">
    <property type="entry name" value="Pseudouridine synthase I, catalytic domain, N-terminal subdomain"/>
    <property type="match status" value="1"/>
</dbReference>
<feature type="domain" description="Pseudouridine synthase I TruA alpha/beta" evidence="7">
    <location>
        <begin position="162"/>
        <end position="260"/>
    </location>
</feature>
<dbReference type="InterPro" id="IPR020097">
    <property type="entry name" value="PsdUridine_synth_TruA_a/b_dom"/>
</dbReference>
<comment type="similarity">
    <text evidence="1 4 6">Belongs to the tRNA pseudouridine synthase TruA family.</text>
</comment>
<evidence type="ECO:0000256" key="4">
    <source>
        <dbReference type="HAMAP-Rule" id="MF_00171"/>
    </source>
</evidence>
<dbReference type="OrthoDB" id="9811823at2"/>
<dbReference type="InterPro" id="IPR020094">
    <property type="entry name" value="TruA/RsuA/RluB/E/F_N"/>
</dbReference>
<dbReference type="HAMAP" id="MF_00171">
    <property type="entry name" value="TruA"/>
    <property type="match status" value="1"/>
</dbReference>
<feature type="domain" description="Pseudouridine synthase I TruA alpha/beta" evidence="7">
    <location>
        <begin position="9"/>
        <end position="100"/>
    </location>
</feature>
<dbReference type="AlphaFoldDB" id="A0A174ZQ49"/>
<dbReference type="Proteomes" id="UP000078383">
    <property type="component" value="Unassembled WGS sequence"/>
</dbReference>
<dbReference type="InterPro" id="IPR020095">
    <property type="entry name" value="PsdUridine_synth_TruA_C"/>
</dbReference>
<dbReference type="SUPFAM" id="SSF55120">
    <property type="entry name" value="Pseudouridine synthase"/>
    <property type="match status" value="1"/>
</dbReference>
<dbReference type="Pfam" id="PF01416">
    <property type="entry name" value="PseudoU_synth_1"/>
    <property type="match status" value="2"/>
</dbReference>
<sequence length="260" mass="29615">MQNIKLTLQYDGTRYLGWKRPEKDHNDRTVSYKIENVLEKVTGTPVTLFSGVRTEPGVHARNLTVNFLTESQLTPAEFKTVLNQYLPQDIAVLDAVSTPERFRADLNAREITYEYAMDLSPIYDLFHKNYRGRLTDLLSDSLFDLPPEQTAELPNILLMETAAHSLLGTHDFKHFSSIRKKKGTEKEIKTITFVTEESTLYIRMTANDFLYQMAPFILGTLLDIGIGKRPVECINAILEGKEKPSASCDTKGLILYDIVY</sequence>
<organism evidence="8 9">
    <name type="scientific">[Ruminococcus] torques</name>
    <dbReference type="NCBI Taxonomy" id="33039"/>
    <lineage>
        <taxon>Bacteria</taxon>
        <taxon>Bacillati</taxon>
        <taxon>Bacillota</taxon>
        <taxon>Clostridia</taxon>
        <taxon>Lachnospirales</taxon>
        <taxon>Lachnospiraceae</taxon>
        <taxon>Mediterraneibacter</taxon>
    </lineage>
</organism>
<comment type="function">
    <text evidence="4">Formation of pseudouridine at positions 38, 39 and 40 in the anticodon stem and loop of transfer RNAs.</text>
</comment>
<dbReference type="EMBL" id="CZBX01000005">
    <property type="protein sequence ID" value="CUQ86001.1"/>
    <property type="molecule type" value="Genomic_DNA"/>
</dbReference>
<dbReference type="RefSeq" id="WP_015529509.1">
    <property type="nucleotide sequence ID" value="NZ_CZBX01000005.1"/>
</dbReference>
<dbReference type="PIRSF" id="PIRSF001430">
    <property type="entry name" value="tRNA_psdUrid_synth"/>
    <property type="match status" value="1"/>
</dbReference>
<feature type="binding site" evidence="4 5">
    <location>
        <position position="113"/>
    </location>
    <ligand>
        <name>substrate</name>
    </ligand>
</feature>
<proteinExistence type="inferred from homology"/>
<evidence type="ECO:0000259" key="7">
    <source>
        <dbReference type="Pfam" id="PF01416"/>
    </source>
</evidence>
<reference evidence="8 9" key="1">
    <citation type="submission" date="2015-09" db="EMBL/GenBank/DDBJ databases">
        <authorList>
            <consortium name="Pathogen Informatics"/>
        </authorList>
    </citation>
    <scope>NUCLEOTIDE SEQUENCE [LARGE SCALE GENOMIC DNA]</scope>
    <source>
        <strain evidence="8 9">2789STDY5834889</strain>
    </source>
</reference>
<dbReference type="InterPro" id="IPR020103">
    <property type="entry name" value="PsdUridine_synth_cat_dom_sf"/>
</dbReference>
<evidence type="ECO:0000256" key="5">
    <source>
        <dbReference type="PIRSR" id="PIRSR001430-2"/>
    </source>
</evidence>
<gene>
    <name evidence="8" type="primary">truA_1</name>
    <name evidence="4" type="synonym">truA</name>
    <name evidence="8" type="ORF">ERS852502_01254</name>
</gene>
<dbReference type="GO" id="GO:0003723">
    <property type="term" value="F:RNA binding"/>
    <property type="evidence" value="ECO:0007669"/>
    <property type="project" value="InterPro"/>
</dbReference>
<evidence type="ECO:0000256" key="2">
    <source>
        <dbReference type="ARBA" id="ARBA00022694"/>
    </source>
</evidence>
<dbReference type="InterPro" id="IPR001406">
    <property type="entry name" value="PsdUridine_synth_TruA"/>
</dbReference>
<comment type="catalytic activity">
    <reaction evidence="4 6">
        <text>uridine(38/39/40) in tRNA = pseudouridine(38/39/40) in tRNA</text>
        <dbReference type="Rhea" id="RHEA:22376"/>
        <dbReference type="Rhea" id="RHEA-COMP:10085"/>
        <dbReference type="Rhea" id="RHEA-COMP:10087"/>
        <dbReference type="ChEBI" id="CHEBI:65314"/>
        <dbReference type="ChEBI" id="CHEBI:65315"/>
        <dbReference type="EC" id="5.4.99.12"/>
    </reaction>
</comment>
<evidence type="ECO:0000256" key="1">
    <source>
        <dbReference type="ARBA" id="ARBA00009375"/>
    </source>
</evidence>
<dbReference type="GO" id="GO:0160147">
    <property type="term" value="F:tRNA pseudouridine(38-40) synthase activity"/>
    <property type="evidence" value="ECO:0007669"/>
    <property type="project" value="UniProtKB-EC"/>
</dbReference>
<evidence type="ECO:0000313" key="8">
    <source>
        <dbReference type="EMBL" id="CUQ86001.1"/>
    </source>
</evidence>
<dbReference type="GO" id="GO:0031119">
    <property type="term" value="P:tRNA pseudouridine synthesis"/>
    <property type="evidence" value="ECO:0007669"/>
    <property type="project" value="UniProtKB-UniRule"/>
</dbReference>
<dbReference type="EC" id="5.4.99.12" evidence="4"/>
<keyword evidence="3 4" id="KW-0413">Isomerase</keyword>
<comment type="subunit">
    <text evidence="4">Homodimer.</text>
</comment>
<evidence type="ECO:0000256" key="6">
    <source>
        <dbReference type="RuleBase" id="RU003792"/>
    </source>
</evidence>
<accession>A0A174ZQ49</accession>
<dbReference type="Gene3D" id="3.30.70.660">
    <property type="entry name" value="Pseudouridine synthase I, catalytic domain, C-terminal subdomain"/>
    <property type="match status" value="1"/>
</dbReference>
<protein>
    <recommendedName>
        <fullName evidence="4">tRNA pseudouridine synthase A</fullName>
        <ecNumber evidence="4">5.4.99.12</ecNumber>
    </recommendedName>
    <alternativeName>
        <fullName evidence="4">tRNA pseudouridine(38-40) synthase</fullName>
    </alternativeName>
    <alternativeName>
        <fullName evidence="4">tRNA pseudouridylate synthase I</fullName>
    </alternativeName>
    <alternativeName>
        <fullName evidence="4">tRNA-uridine isomerase I</fullName>
    </alternativeName>
</protein>
<keyword evidence="2 4" id="KW-0819">tRNA processing</keyword>
<comment type="caution">
    <text evidence="4">Lacks conserved residue(s) required for the propagation of feature annotation.</text>
</comment>
<dbReference type="PANTHER" id="PTHR11142:SF0">
    <property type="entry name" value="TRNA PSEUDOURIDINE SYNTHASE-LIKE 1"/>
    <property type="match status" value="1"/>
</dbReference>
<evidence type="ECO:0000256" key="3">
    <source>
        <dbReference type="ARBA" id="ARBA00023235"/>
    </source>
</evidence>
<evidence type="ECO:0000313" key="9">
    <source>
        <dbReference type="Proteomes" id="UP000078383"/>
    </source>
</evidence>
<name>A0A174ZQ49_9FIRM</name>
<dbReference type="PANTHER" id="PTHR11142">
    <property type="entry name" value="PSEUDOURIDYLATE SYNTHASE"/>
    <property type="match status" value="1"/>
</dbReference>